<comment type="caution">
    <text evidence="3">The sequence shown here is derived from an EMBL/GenBank/DDBJ whole genome shotgun (WGS) entry which is preliminary data.</text>
</comment>
<dbReference type="InterPro" id="IPR013610">
    <property type="entry name" value="ArdC_N"/>
</dbReference>
<reference evidence="3" key="1">
    <citation type="submission" date="2022-01" db="EMBL/GenBank/DDBJ databases">
        <title>Antribacter sp. nov., isolated from Guizhou of China.</title>
        <authorList>
            <person name="Chengliang C."/>
            <person name="Ya Z."/>
        </authorList>
    </citation>
    <scope>NUCLEOTIDE SEQUENCE</scope>
    <source>
        <strain evidence="3">KLBMP 9083</strain>
    </source>
</reference>
<name>A0AA41QHU5_9MICO</name>
<evidence type="ECO:0000256" key="1">
    <source>
        <dbReference type="SAM" id="MobiDB-lite"/>
    </source>
</evidence>
<evidence type="ECO:0000313" key="3">
    <source>
        <dbReference type="EMBL" id="MCF4123694.1"/>
    </source>
</evidence>
<dbReference type="Proteomes" id="UP001165405">
    <property type="component" value="Unassembled WGS sequence"/>
</dbReference>
<evidence type="ECO:0000259" key="2">
    <source>
        <dbReference type="Pfam" id="PF08401"/>
    </source>
</evidence>
<dbReference type="Pfam" id="PF08401">
    <property type="entry name" value="ArdcN"/>
    <property type="match status" value="1"/>
</dbReference>
<evidence type="ECO:0000313" key="4">
    <source>
        <dbReference type="Proteomes" id="UP001165405"/>
    </source>
</evidence>
<feature type="region of interest" description="Disordered" evidence="1">
    <location>
        <begin position="314"/>
        <end position="370"/>
    </location>
</feature>
<dbReference type="RefSeq" id="WP_236091442.1">
    <property type="nucleotide sequence ID" value="NZ_JAKGSG010000068.1"/>
</dbReference>
<protein>
    <submittedName>
        <fullName evidence="3">SsDNA-binding domain-containing protein</fullName>
    </submittedName>
</protein>
<dbReference type="AlphaFoldDB" id="A0AA41QHU5"/>
<sequence>MRTEDRSPETQAAERQAKLDALHEQLTGAVEQLVTGEDWQRALRFTAKFRRYSFGNCLLLYQQSLAAYEAGLLPEPYPQFVAGYRQWQSLGRFVLKGAKSFQILAPTTARVALADDGTVRRLAKGEKPGPGETVTTRMVGTKVAHVFPAEFTDGEPLPETPVPQLLQGQAPPGLWDGLAAQIQAKGFTLGDAPNAAAIGGANGVTKFGTKEILVRDDMDPLQRTKTLAHEVGHLDAHSPEDPDVPSHRGLAEVEAESIALVILSAHNADSSQYTVPYVSTWASRVEGVDPVTAVQQTAARVRSVALQILDRLDTQLVPDGDPPGLARTGPEPTQPAKPATVPDDGLDQLDLRGQHHARPGSAVMTEGVGR</sequence>
<keyword evidence="4" id="KW-1185">Reference proteome</keyword>
<dbReference type="EMBL" id="JAKGSG010000068">
    <property type="protein sequence ID" value="MCF4123694.1"/>
    <property type="molecule type" value="Genomic_DNA"/>
</dbReference>
<accession>A0AA41QHU5</accession>
<dbReference type="GO" id="GO:0003697">
    <property type="term" value="F:single-stranded DNA binding"/>
    <property type="evidence" value="ECO:0007669"/>
    <property type="project" value="InterPro"/>
</dbReference>
<organism evidence="3 4">
    <name type="scientific">Antribacter soli</name>
    <dbReference type="NCBI Taxonomy" id="2910976"/>
    <lineage>
        <taxon>Bacteria</taxon>
        <taxon>Bacillati</taxon>
        <taxon>Actinomycetota</taxon>
        <taxon>Actinomycetes</taxon>
        <taxon>Micrococcales</taxon>
        <taxon>Promicromonosporaceae</taxon>
        <taxon>Antribacter</taxon>
    </lineage>
</organism>
<gene>
    <name evidence="3" type="ORF">L1785_22290</name>
</gene>
<proteinExistence type="predicted"/>
<feature type="domain" description="N-terminal" evidence="2">
    <location>
        <begin position="28"/>
        <end position="124"/>
    </location>
</feature>